<evidence type="ECO:0000256" key="1">
    <source>
        <dbReference type="SAM" id="MobiDB-lite"/>
    </source>
</evidence>
<proteinExistence type="predicted"/>
<dbReference type="Pfam" id="PF13371">
    <property type="entry name" value="TPR_9"/>
    <property type="match status" value="1"/>
</dbReference>
<comment type="caution">
    <text evidence="3">The sequence shown here is derived from an EMBL/GenBank/DDBJ whole genome shotgun (WGS) entry which is preliminary data.</text>
</comment>
<dbReference type="PANTHER" id="PTHR31350:SF21">
    <property type="entry name" value="F-BOX ONLY PROTEIN 21"/>
    <property type="match status" value="1"/>
</dbReference>
<evidence type="ECO:0000313" key="4">
    <source>
        <dbReference type="Proteomes" id="UP000822688"/>
    </source>
</evidence>
<accession>A0A8T0H4T5</accession>
<dbReference type="Pfam" id="PF13369">
    <property type="entry name" value="Transglut_core2"/>
    <property type="match status" value="1"/>
</dbReference>
<evidence type="ECO:0000313" key="3">
    <source>
        <dbReference type="EMBL" id="KAG0565168.1"/>
    </source>
</evidence>
<organism evidence="3 4">
    <name type="scientific">Ceratodon purpureus</name>
    <name type="common">Fire moss</name>
    <name type="synonym">Dicranum purpureum</name>
    <dbReference type="NCBI Taxonomy" id="3225"/>
    <lineage>
        <taxon>Eukaryota</taxon>
        <taxon>Viridiplantae</taxon>
        <taxon>Streptophyta</taxon>
        <taxon>Embryophyta</taxon>
        <taxon>Bryophyta</taxon>
        <taxon>Bryophytina</taxon>
        <taxon>Bryopsida</taxon>
        <taxon>Dicranidae</taxon>
        <taxon>Pseudoditrichales</taxon>
        <taxon>Ditrichaceae</taxon>
        <taxon>Ceratodon</taxon>
    </lineage>
</organism>
<feature type="compositionally biased region" description="Basic and acidic residues" evidence="1">
    <location>
        <begin position="175"/>
        <end position="192"/>
    </location>
</feature>
<reference evidence="3" key="1">
    <citation type="submission" date="2020-06" db="EMBL/GenBank/DDBJ databases">
        <title>WGS assembly of Ceratodon purpureus strain R40.</title>
        <authorList>
            <person name="Carey S.B."/>
            <person name="Jenkins J."/>
            <person name="Shu S."/>
            <person name="Lovell J.T."/>
            <person name="Sreedasyam A."/>
            <person name="Maumus F."/>
            <person name="Tiley G.P."/>
            <person name="Fernandez-Pozo N."/>
            <person name="Barry K."/>
            <person name="Chen C."/>
            <person name="Wang M."/>
            <person name="Lipzen A."/>
            <person name="Daum C."/>
            <person name="Saski C.A."/>
            <person name="Payton A.C."/>
            <person name="Mcbreen J.C."/>
            <person name="Conrad R.E."/>
            <person name="Kollar L.M."/>
            <person name="Olsson S."/>
            <person name="Huttunen S."/>
            <person name="Landis J.B."/>
            <person name="Wickett N.J."/>
            <person name="Johnson M.G."/>
            <person name="Rensing S.A."/>
            <person name="Grimwood J."/>
            <person name="Schmutz J."/>
            <person name="Mcdaniel S.F."/>
        </authorList>
    </citation>
    <scope>NUCLEOTIDE SEQUENCE</scope>
    <source>
        <strain evidence="3">R40</strain>
    </source>
</reference>
<sequence>MEPACANLARSHIPVSPIGSNARGSSASLLQGNVTARSCLPPALANHVCSVQNCIHALELNQGLHSRSVSHVEIGWHERLELREFQGHVVARRKAPPTNVGCSRSLFENLEGYWFRDQPRFGSSQSSSFGSSSPASTSGEFHRRGFTWGLKKKSRMRNCRCGSEELSDDGNEVEGEGKYDVSSDVPSEERTNVDAPGSGLDQAAARADTLESELFLYTGRMRALENFRAEVAKADEEINLVRAAAFVAQHLYPRITADEVEADMAEMAAELEPLLPPPAERYTMRMINTINKYLFERLGYKGATNYLDPDNSCINMVLKRREGLPLTMSLVYMELAKRVGLPMQGVNLPAHFMCRPTGDGLEFFIDAHANGKITFLQDAEERLSVVYGIPVEINPEFLKHTDITNRAFLLRLLFNLKRIYFERKDPVSTLCIIDYLKIVRPGVIEETRDYGICLYLLNRFSEAIPCLEAYIQEAPRATDAESMRSLLTKMRRDKMSG</sequence>
<name>A0A8T0H4T5_CERPU</name>
<feature type="compositionally biased region" description="Acidic residues" evidence="1">
    <location>
        <begin position="165"/>
        <end position="174"/>
    </location>
</feature>
<dbReference type="AlphaFoldDB" id="A0A8T0H4T5"/>
<dbReference type="InterPro" id="IPR032698">
    <property type="entry name" value="SirB1_N"/>
</dbReference>
<dbReference type="EMBL" id="CM026429">
    <property type="protein sequence ID" value="KAG0565168.1"/>
    <property type="molecule type" value="Genomic_DNA"/>
</dbReference>
<gene>
    <name evidence="3" type="ORF">KC19_8G169900</name>
</gene>
<dbReference type="PANTHER" id="PTHR31350">
    <property type="entry name" value="SI:DKEY-261L7.2"/>
    <property type="match status" value="1"/>
</dbReference>
<evidence type="ECO:0000259" key="2">
    <source>
        <dbReference type="Pfam" id="PF13369"/>
    </source>
</evidence>
<keyword evidence="4" id="KW-1185">Reference proteome</keyword>
<protein>
    <recommendedName>
        <fullName evidence="2">Protein SirB1 N-terminal domain-containing protein</fullName>
    </recommendedName>
</protein>
<feature type="region of interest" description="Disordered" evidence="1">
    <location>
        <begin position="161"/>
        <end position="200"/>
    </location>
</feature>
<feature type="domain" description="Protein SirB1 N-terminal" evidence="2">
    <location>
        <begin position="259"/>
        <end position="413"/>
    </location>
</feature>
<dbReference type="Proteomes" id="UP000822688">
    <property type="component" value="Chromosome 8"/>
</dbReference>